<accession>A0ABR3GVI8</accession>
<sequence length="189" mass="20631">MSYVSFHSTPPYFIGTVASIYHAAPTNINVTITRPANCVGHPELKGCCSHGHYDESHHSSLSNTRGPVHDSSGLHRGHLLHGSNTGTVLTIRIKSGAPASTSAAPRQCPCSTGSPICVAYPHSTEAISEAVRHVLDRYSGCVMDEDVLVCLVQQFLACRGRDFGVSYRWTDSERAVIRVEYSRRYIPMC</sequence>
<evidence type="ECO:0000313" key="2">
    <source>
        <dbReference type="Proteomes" id="UP001447188"/>
    </source>
</evidence>
<dbReference type="Proteomes" id="UP001447188">
    <property type="component" value="Unassembled WGS sequence"/>
</dbReference>
<reference evidence="1 2" key="1">
    <citation type="submission" date="2024-02" db="EMBL/GenBank/DDBJ databases">
        <title>Discinaceae phylogenomics.</title>
        <authorList>
            <person name="Dirks A.C."/>
            <person name="James T.Y."/>
        </authorList>
    </citation>
    <scope>NUCLEOTIDE SEQUENCE [LARGE SCALE GENOMIC DNA]</scope>
    <source>
        <strain evidence="1 2">ACD0624</strain>
    </source>
</reference>
<proteinExistence type="predicted"/>
<dbReference type="EMBL" id="JBBBZM010000007">
    <property type="protein sequence ID" value="KAL0639929.1"/>
    <property type="molecule type" value="Genomic_DNA"/>
</dbReference>
<organism evidence="1 2">
    <name type="scientific">Discina gigas</name>
    <dbReference type="NCBI Taxonomy" id="1032678"/>
    <lineage>
        <taxon>Eukaryota</taxon>
        <taxon>Fungi</taxon>
        <taxon>Dikarya</taxon>
        <taxon>Ascomycota</taxon>
        <taxon>Pezizomycotina</taxon>
        <taxon>Pezizomycetes</taxon>
        <taxon>Pezizales</taxon>
        <taxon>Discinaceae</taxon>
        <taxon>Discina</taxon>
    </lineage>
</organism>
<comment type="caution">
    <text evidence="1">The sequence shown here is derived from an EMBL/GenBank/DDBJ whole genome shotgun (WGS) entry which is preliminary data.</text>
</comment>
<gene>
    <name evidence="1" type="ORF">Q9L58_001020</name>
</gene>
<protein>
    <submittedName>
        <fullName evidence="1">Uncharacterized protein</fullName>
    </submittedName>
</protein>
<evidence type="ECO:0000313" key="1">
    <source>
        <dbReference type="EMBL" id="KAL0639929.1"/>
    </source>
</evidence>
<name>A0ABR3GVI8_9PEZI</name>
<keyword evidence="2" id="KW-1185">Reference proteome</keyword>